<dbReference type="InterPro" id="IPR036237">
    <property type="entry name" value="Xyl_isomerase-like_sf"/>
</dbReference>
<proteinExistence type="predicted"/>
<reference evidence="5" key="1">
    <citation type="submission" date="2019-09" db="EMBL/GenBank/DDBJ databases">
        <authorList>
            <person name="Jung D.-H."/>
        </authorList>
    </citation>
    <scope>NUCLEOTIDE SEQUENCE [LARGE SCALE GENOMIC DNA]</scope>
    <source>
        <strain evidence="5">JA-25</strain>
    </source>
</reference>
<evidence type="ECO:0000313" key="5">
    <source>
        <dbReference type="Proteomes" id="UP000606008"/>
    </source>
</evidence>
<dbReference type="NCBIfam" id="TIGR01409">
    <property type="entry name" value="TAT_signal_seq"/>
    <property type="match status" value="1"/>
</dbReference>
<accession>A0ABX0QMM0</accession>
<dbReference type="EMBL" id="WAEL01000014">
    <property type="protein sequence ID" value="NID13735.1"/>
    <property type="molecule type" value="Genomic_DNA"/>
</dbReference>
<dbReference type="InterPro" id="IPR013022">
    <property type="entry name" value="Xyl_isomerase-like_TIM-brl"/>
</dbReference>
<sequence length="318" mass="35020">MTQRRDFLKTALGATGIAFAGTSATYATSIANKSAIGTKLAAKNKFKLDYAPHFGMFENSAGKDPIDQLKFMADQGFTALEDNGMMGRDAAMQEKIGKELNRLGMKMGVFVVDKGGNGQNTLAASKKEHVDIFLNGCRRAVETAKRCNAKFMTVVPGDFERNLPIGIQTGNVIDALRRGADILAPAGLTMVLEPLSDTPNLFLRTSDQTYEICRAVNSPACKILFDIYHMQKNEGHIIPHIDWSWDEIGYFQMGDNPGRKEPTTGEINYKNIFKHIYDKAKATNRSFIFGMEHGNSLPGKEGELALIKAYVESDSFQG</sequence>
<evidence type="ECO:0000256" key="1">
    <source>
        <dbReference type="ARBA" id="ARBA00023235"/>
    </source>
</evidence>
<name>A0ABX0QMM0_9BACT</name>
<dbReference type="PANTHER" id="PTHR43489">
    <property type="entry name" value="ISOMERASE"/>
    <property type="match status" value="1"/>
</dbReference>
<evidence type="ECO:0000313" key="4">
    <source>
        <dbReference type="EMBL" id="NID13735.1"/>
    </source>
</evidence>
<keyword evidence="1" id="KW-0413">Isomerase</keyword>
<dbReference type="InterPro" id="IPR006311">
    <property type="entry name" value="TAT_signal"/>
</dbReference>
<keyword evidence="2" id="KW-0732">Signal</keyword>
<evidence type="ECO:0000259" key="3">
    <source>
        <dbReference type="Pfam" id="PF01261"/>
    </source>
</evidence>
<dbReference type="PROSITE" id="PS51318">
    <property type="entry name" value="TAT"/>
    <property type="match status" value="1"/>
</dbReference>
<reference evidence="5" key="2">
    <citation type="submission" date="2023-07" db="EMBL/GenBank/DDBJ databases">
        <authorList>
            <person name="Jung D.-H."/>
        </authorList>
    </citation>
    <scope>NUCLEOTIDE SEQUENCE [LARGE SCALE GENOMIC DNA]</scope>
    <source>
        <strain evidence="5">JA-25</strain>
    </source>
</reference>
<dbReference type="Pfam" id="PF01261">
    <property type="entry name" value="AP_endonuc_2"/>
    <property type="match status" value="1"/>
</dbReference>
<organism evidence="4 5">
    <name type="scientific">Fibrivirga algicola</name>
    <dbReference type="NCBI Taxonomy" id="2950420"/>
    <lineage>
        <taxon>Bacteria</taxon>
        <taxon>Pseudomonadati</taxon>
        <taxon>Bacteroidota</taxon>
        <taxon>Cytophagia</taxon>
        <taxon>Cytophagales</taxon>
        <taxon>Spirosomataceae</taxon>
        <taxon>Fibrivirga</taxon>
    </lineage>
</organism>
<feature type="domain" description="Xylose isomerase-like TIM barrel" evidence="3">
    <location>
        <begin position="70"/>
        <end position="293"/>
    </location>
</feature>
<feature type="signal peptide" evidence="2">
    <location>
        <begin position="1"/>
        <end position="20"/>
    </location>
</feature>
<dbReference type="SUPFAM" id="SSF51658">
    <property type="entry name" value="Xylose isomerase-like"/>
    <property type="match status" value="1"/>
</dbReference>
<dbReference type="Gene3D" id="3.20.20.150">
    <property type="entry name" value="Divalent-metal-dependent TIM barrel enzymes"/>
    <property type="match status" value="1"/>
</dbReference>
<gene>
    <name evidence="4" type="ORF">F7231_26440</name>
</gene>
<protein>
    <submittedName>
        <fullName evidence="4">TIM barrel protein</fullName>
    </submittedName>
</protein>
<feature type="chain" id="PRO_5045774928" evidence="2">
    <location>
        <begin position="21"/>
        <end position="318"/>
    </location>
</feature>
<evidence type="ECO:0000256" key="2">
    <source>
        <dbReference type="SAM" id="SignalP"/>
    </source>
</evidence>
<dbReference type="Proteomes" id="UP000606008">
    <property type="component" value="Unassembled WGS sequence"/>
</dbReference>
<dbReference type="InterPro" id="IPR019546">
    <property type="entry name" value="TAT_signal_bac_arc"/>
</dbReference>
<dbReference type="RefSeq" id="WP_166694245.1">
    <property type="nucleotide sequence ID" value="NZ_WAEL01000014.1"/>
</dbReference>
<comment type="caution">
    <text evidence="4">The sequence shown here is derived from an EMBL/GenBank/DDBJ whole genome shotgun (WGS) entry which is preliminary data.</text>
</comment>
<keyword evidence="5" id="KW-1185">Reference proteome</keyword>
<dbReference type="InterPro" id="IPR050417">
    <property type="entry name" value="Sugar_Epim/Isomerase"/>
</dbReference>